<keyword evidence="4" id="KW-0808">Transferase</keyword>
<dbReference type="InterPro" id="IPR036890">
    <property type="entry name" value="HATPase_C_sf"/>
</dbReference>
<keyword evidence="3" id="KW-0597">Phosphoprotein</keyword>
<keyword evidence="8" id="KW-0812">Transmembrane</keyword>
<reference evidence="11" key="1">
    <citation type="submission" date="2020-05" db="EMBL/GenBank/DDBJ databases">
        <authorList>
            <person name="Chiriac C."/>
            <person name="Salcher M."/>
            <person name="Ghai R."/>
            <person name="Kavagutti S V."/>
        </authorList>
    </citation>
    <scope>NUCLEOTIDE SEQUENCE</scope>
</reference>
<evidence type="ECO:0000259" key="9">
    <source>
        <dbReference type="Pfam" id="PF02518"/>
    </source>
</evidence>
<dbReference type="InterPro" id="IPR011712">
    <property type="entry name" value="Sig_transdc_His_kin_sub3_dim/P"/>
</dbReference>
<dbReference type="GO" id="GO:0016020">
    <property type="term" value="C:membrane"/>
    <property type="evidence" value="ECO:0007669"/>
    <property type="project" value="InterPro"/>
</dbReference>
<evidence type="ECO:0000256" key="4">
    <source>
        <dbReference type="ARBA" id="ARBA00022679"/>
    </source>
</evidence>
<dbReference type="Gene3D" id="3.30.565.10">
    <property type="entry name" value="Histidine kinase-like ATPase, C-terminal domain"/>
    <property type="match status" value="1"/>
</dbReference>
<keyword evidence="7" id="KW-0067">ATP-binding</keyword>
<accession>A0A6J6CA83</accession>
<feature type="domain" description="Histidine kinase/HSP90-like ATPase" evidence="9">
    <location>
        <begin position="302"/>
        <end position="413"/>
    </location>
</feature>
<dbReference type="InterPro" id="IPR003594">
    <property type="entry name" value="HATPase_dom"/>
</dbReference>
<evidence type="ECO:0000256" key="5">
    <source>
        <dbReference type="ARBA" id="ARBA00022741"/>
    </source>
</evidence>
<organism evidence="11">
    <name type="scientific">freshwater metagenome</name>
    <dbReference type="NCBI Taxonomy" id="449393"/>
    <lineage>
        <taxon>unclassified sequences</taxon>
        <taxon>metagenomes</taxon>
        <taxon>ecological metagenomes</taxon>
    </lineage>
</organism>
<feature type="transmembrane region" description="Helical" evidence="8">
    <location>
        <begin position="69"/>
        <end position="89"/>
    </location>
</feature>
<dbReference type="GO" id="GO:0046983">
    <property type="term" value="F:protein dimerization activity"/>
    <property type="evidence" value="ECO:0007669"/>
    <property type="project" value="InterPro"/>
</dbReference>
<feature type="transmembrane region" description="Helical" evidence="8">
    <location>
        <begin position="96"/>
        <end position="118"/>
    </location>
</feature>
<keyword evidence="8" id="KW-1133">Transmembrane helix</keyword>
<comment type="catalytic activity">
    <reaction evidence="1">
        <text>ATP + protein L-histidine = ADP + protein N-phospho-L-histidine.</text>
        <dbReference type="EC" id="2.7.13.3"/>
    </reaction>
</comment>
<dbReference type="CDD" id="cd16917">
    <property type="entry name" value="HATPase_UhpB-NarQ-NarX-like"/>
    <property type="match status" value="1"/>
</dbReference>
<dbReference type="Pfam" id="PF07730">
    <property type="entry name" value="HisKA_3"/>
    <property type="match status" value="1"/>
</dbReference>
<evidence type="ECO:0000256" key="8">
    <source>
        <dbReference type="SAM" id="Phobius"/>
    </source>
</evidence>
<evidence type="ECO:0000313" key="11">
    <source>
        <dbReference type="EMBL" id="CAB4547313.1"/>
    </source>
</evidence>
<dbReference type="SUPFAM" id="SSF55874">
    <property type="entry name" value="ATPase domain of HSP90 chaperone/DNA topoisomerase II/histidine kinase"/>
    <property type="match status" value="1"/>
</dbReference>
<gene>
    <name evidence="11" type="ORF">UFOPK1561_00011</name>
</gene>
<evidence type="ECO:0000256" key="3">
    <source>
        <dbReference type="ARBA" id="ARBA00022553"/>
    </source>
</evidence>
<dbReference type="GO" id="GO:0000155">
    <property type="term" value="F:phosphorelay sensor kinase activity"/>
    <property type="evidence" value="ECO:0007669"/>
    <property type="project" value="InterPro"/>
</dbReference>
<feature type="domain" description="Signal transduction histidine kinase subgroup 3 dimerisation and phosphoacceptor" evidence="10">
    <location>
        <begin position="194"/>
        <end position="257"/>
    </location>
</feature>
<sequence length="424" mass="45512">MIRWIQDHPWTSSAVLAGFALLLFGGLDLVLQGYQALLVTGLLAAAILFAAKIPPLSIALIVIGTSLEIFLRLSPVLGGLSAPIALFLIAAFSARLWSYIGLAVTIVSGLAVSWANSFLLPDGSNLYGLILNTDGDKAVAFILFTLVVGTGNTLFWLLGRLAITYEVYVGTEFDRVLSAQTQAQLTLEVAEQNERFDIARDINELTIQKVAAVISQAEGGSYAAKANPESALRSLERITNSARAAHSELRRLYDMLNKSHAVSAAPPGLDEIEILVVTYREFGFDVSINHEGKRFEISEGAALAIYRIVFDALANARKHCVIGTNISIGFSWVEEGLQVLIKDNGIEANRRSDSGLESLSSGYTAEDDVRALVEVIQGAGLTAMRERAALYAGTVEATRVPGVGFTISAIFPKLRALAGIASRD</sequence>
<evidence type="ECO:0000256" key="7">
    <source>
        <dbReference type="ARBA" id="ARBA00022840"/>
    </source>
</evidence>
<evidence type="ECO:0000259" key="10">
    <source>
        <dbReference type="Pfam" id="PF07730"/>
    </source>
</evidence>
<feature type="transmembrane region" description="Helical" evidence="8">
    <location>
        <begin position="138"/>
        <end position="158"/>
    </location>
</feature>
<feature type="transmembrane region" description="Helical" evidence="8">
    <location>
        <begin position="12"/>
        <end position="31"/>
    </location>
</feature>
<name>A0A6J6CA83_9ZZZZ</name>
<dbReference type="AlphaFoldDB" id="A0A6J6CA83"/>
<dbReference type="EMBL" id="CAEZSZ010000001">
    <property type="protein sequence ID" value="CAB4547313.1"/>
    <property type="molecule type" value="Genomic_DNA"/>
</dbReference>
<dbReference type="PANTHER" id="PTHR24421:SF10">
    <property type="entry name" value="NITRATE_NITRITE SENSOR PROTEIN NARQ"/>
    <property type="match status" value="1"/>
</dbReference>
<dbReference type="Gene3D" id="1.20.5.1930">
    <property type="match status" value="1"/>
</dbReference>
<dbReference type="EC" id="2.7.13.3" evidence="2"/>
<keyword evidence="8" id="KW-0472">Membrane</keyword>
<evidence type="ECO:0000256" key="1">
    <source>
        <dbReference type="ARBA" id="ARBA00000085"/>
    </source>
</evidence>
<feature type="transmembrane region" description="Helical" evidence="8">
    <location>
        <begin position="38"/>
        <end position="63"/>
    </location>
</feature>
<keyword evidence="5" id="KW-0547">Nucleotide-binding</keyword>
<keyword evidence="6" id="KW-0418">Kinase</keyword>
<evidence type="ECO:0000256" key="6">
    <source>
        <dbReference type="ARBA" id="ARBA00022777"/>
    </source>
</evidence>
<dbReference type="PANTHER" id="PTHR24421">
    <property type="entry name" value="NITRATE/NITRITE SENSOR PROTEIN NARX-RELATED"/>
    <property type="match status" value="1"/>
</dbReference>
<proteinExistence type="predicted"/>
<dbReference type="InterPro" id="IPR050482">
    <property type="entry name" value="Sensor_HK_TwoCompSys"/>
</dbReference>
<protein>
    <recommendedName>
        <fullName evidence="2">histidine kinase</fullName>
        <ecNumber evidence="2">2.7.13.3</ecNumber>
    </recommendedName>
</protein>
<dbReference type="GO" id="GO:0005524">
    <property type="term" value="F:ATP binding"/>
    <property type="evidence" value="ECO:0007669"/>
    <property type="project" value="UniProtKB-KW"/>
</dbReference>
<evidence type="ECO:0000256" key="2">
    <source>
        <dbReference type="ARBA" id="ARBA00012438"/>
    </source>
</evidence>
<dbReference type="Pfam" id="PF02518">
    <property type="entry name" value="HATPase_c"/>
    <property type="match status" value="1"/>
</dbReference>